<protein>
    <recommendedName>
        <fullName evidence="2 5">Peptide-methionine (R)-S-oxide reductase</fullName>
        <ecNumber evidence="2 5">1.8.4.12</ecNumber>
    </recommendedName>
</protein>
<sequence>MRSIRHAFRIHGLRVSRRPKRCIRSSLRRWFGRGQVEGENFREIKAGEKAKVSKSNNEWLAELGSEAYEILRSHGTEAPDSHPYNYNKKTGTYHCRGCGTPLFESSMKYNSGSGWPSFTDCIPNALVTKTDSSFGMVRTEILCASCHGHLGHVFPDGPAPTYLRHCVNGCALNFQDKSS</sequence>
<comment type="catalytic activity">
    <reaction evidence="4 5">
        <text>L-methionyl-[protein] + [thioredoxin]-disulfide + H2O = L-methionyl-(R)-S-oxide-[protein] + [thioredoxin]-dithiol</text>
        <dbReference type="Rhea" id="RHEA:24164"/>
        <dbReference type="Rhea" id="RHEA-COMP:10698"/>
        <dbReference type="Rhea" id="RHEA-COMP:10700"/>
        <dbReference type="Rhea" id="RHEA-COMP:12313"/>
        <dbReference type="Rhea" id="RHEA-COMP:12314"/>
        <dbReference type="ChEBI" id="CHEBI:15377"/>
        <dbReference type="ChEBI" id="CHEBI:16044"/>
        <dbReference type="ChEBI" id="CHEBI:29950"/>
        <dbReference type="ChEBI" id="CHEBI:45764"/>
        <dbReference type="ChEBI" id="CHEBI:50058"/>
        <dbReference type="EC" id="1.8.4.12"/>
    </reaction>
</comment>
<dbReference type="SUPFAM" id="SSF51316">
    <property type="entry name" value="Mss4-like"/>
    <property type="match status" value="1"/>
</dbReference>
<comment type="similarity">
    <text evidence="1 5">Belongs to the MsrB Met sulfoxide reductase family.</text>
</comment>
<dbReference type="GO" id="GO:0005737">
    <property type="term" value="C:cytoplasm"/>
    <property type="evidence" value="ECO:0007669"/>
    <property type="project" value="TreeGrafter"/>
</dbReference>
<evidence type="ECO:0000256" key="5">
    <source>
        <dbReference type="RuleBase" id="RU365044"/>
    </source>
</evidence>
<dbReference type="InterPro" id="IPR002579">
    <property type="entry name" value="Met_Sox_Rdtase_MsrB_dom"/>
</dbReference>
<keyword evidence="3 5" id="KW-0560">Oxidoreductase</keyword>
<dbReference type="GO" id="GO:0033743">
    <property type="term" value="F:peptide-methionine (R)-S-oxide reductase activity"/>
    <property type="evidence" value="ECO:0007669"/>
    <property type="project" value="UniProtKB-EC"/>
</dbReference>
<dbReference type="EC" id="1.8.4.12" evidence="2 5"/>
<evidence type="ECO:0000256" key="2">
    <source>
        <dbReference type="ARBA" id="ARBA00012499"/>
    </source>
</evidence>
<evidence type="ECO:0000256" key="4">
    <source>
        <dbReference type="ARBA" id="ARBA00048488"/>
    </source>
</evidence>
<evidence type="ECO:0000259" key="6">
    <source>
        <dbReference type="PROSITE" id="PS51790"/>
    </source>
</evidence>
<evidence type="ECO:0000256" key="1">
    <source>
        <dbReference type="ARBA" id="ARBA00007174"/>
    </source>
</evidence>
<keyword evidence="5" id="KW-0479">Metal-binding</keyword>
<accession>A0A7S0D3I0</accession>
<organism evidence="7">
    <name type="scientific">Amorphochlora amoebiformis</name>
    <dbReference type="NCBI Taxonomy" id="1561963"/>
    <lineage>
        <taxon>Eukaryota</taxon>
        <taxon>Sar</taxon>
        <taxon>Rhizaria</taxon>
        <taxon>Cercozoa</taxon>
        <taxon>Chlorarachniophyceae</taxon>
        <taxon>Amorphochlora</taxon>
    </lineage>
</organism>
<dbReference type="PROSITE" id="PS51790">
    <property type="entry name" value="MSRB"/>
    <property type="match status" value="1"/>
</dbReference>
<name>A0A7S0D3I0_9EUKA</name>
<gene>
    <name evidence="7" type="ORF">LAMO00422_LOCUS6626</name>
</gene>
<feature type="domain" description="MsrB" evidence="6">
    <location>
        <begin position="56"/>
        <end position="177"/>
    </location>
</feature>
<dbReference type="AlphaFoldDB" id="A0A7S0D3I0"/>
<evidence type="ECO:0000256" key="3">
    <source>
        <dbReference type="ARBA" id="ARBA00023002"/>
    </source>
</evidence>
<dbReference type="InterPro" id="IPR028427">
    <property type="entry name" value="Met_Sox_Rdtase_MsrB"/>
</dbReference>
<dbReference type="GO" id="GO:0046872">
    <property type="term" value="F:metal ion binding"/>
    <property type="evidence" value="ECO:0007669"/>
    <property type="project" value="UniProtKB-KW"/>
</dbReference>
<dbReference type="PANTHER" id="PTHR10173:SF52">
    <property type="entry name" value="METHIONINE-R-SULFOXIDE REDUCTASE B1"/>
    <property type="match status" value="1"/>
</dbReference>
<dbReference type="EMBL" id="HBEM01009444">
    <property type="protein sequence ID" value="CAD8442167.1"/>
    <property type="molecule type" value="Transcribed_RNA"/>
</dbReference>
<dbReference type="NCBIfam" id="TIGR00357">
    <property type="entry name" value="peptide-methionine (R)-S-oxide reductase MsrB"/>
    <property type="match status" value="1"/>
</dbReference>
<comment type="cofactor">
    <cofactor evidence="5">
        <name>Zn(2+)</name>
        <dbReference type="ChEBI" id="CHEBI:29105"/>
    </cofactor>
    <text evidence="5">Binds 1 zinc ion per subunit.</text>
</comment>
<evidence type="ECO:0000313" key="7">
    <source>
        <dbReference type="EMBL" id="CAD8442167.1"/>
    </source>
</evidence>
<dbReference type="PANTHER" id="PTHR10173">
    <property type="entry name" value="METHIONINE SULFOXIDE REDUCTASE"/>
    <property type="match status" value="1"/>
</dbReference>
<reference evidence="7" key="1">
    <citation type="submission" date="2021-01" db="EMBL/GenBank/DDBJ databases">
        <authorList>
            <person name="Corre E."/>
            <person name="Pelletier E."/>
            <person name="Niang G."/>
            <person name="Scheremetjew M."/>
            <person name="Finn R."/>
            <person name="Kale V."/>
            <person name="Holt S."/>
            <person name="Cochrane G."/>
            <person name="Meng A."/>
            <person name="Brown T."/>
            <person name="Cohen L."/>
        </authorList>
    </citation>
    <scope>NUCLEOTIDE SEQUENCE</scope>
    <source>
        <strain evidence="7">CCMP2058</strain>
    </source>
</reference>
<dbReference type="Pfam" id="PF01641">
    <property type="entry name" value="SelR"/>
    <property type="match status" value="1"/>
</dbReference>
<dbReference type="InterPro" id="IPR011057">
    <property type="entry name" value="Mss4-like_sf"/>
</dbReference>
<keyword evidence="5" id="KW-0862">Zinc</keyword>
<dbReference type="GO" id="GO:0030091">
    <property type="term" value="P:protein repair"/>
    <property type="evidence" value="ECO:0007669"/>
    <property type="project" value="InterPro"/>
</dbReference>
<dbReference type="Gene3D" id="2.170.150.20">
    <property type="entry name" value="Peptide methionine sulfoxide reductase"/>
    <property type="match status" value="1"/>
</dbReference>
<proteinExistence type="inferred from homology"/>
<dbReference type="GO" id="GO:0006979">
    <property type="term" value="P:response to oxidative stress"/>
    <property type="evidence" value="ECO:0007669"/>
    <property type="project" value="InterPro"/>
</dbReference>